<dbReference type="Pfam" id="PF17853">
    <property type="entry name" value="GGDEF_2"/>
    <property type="match status" value="1"/>
</dbReference>
<evidence type="ECO:0000313" key="5">
    <source>
        <dbReference type="EMBL" id="NTY60457.1"/>
    </source>
</evidence>
<dbReference type="InterPro" id="IPR012914">
    <property type="entry name" value="PucR_dom"/>
</dbReference>
<dbReference type="PANTHER" id="PTHR33744">
    <property type="entry name" value="CARBOHYDRATE DIACID REGULATOR"/>
    <property type="match status" value="1"/>
</dbReference>
<reference evidence="5 6" key="1">
    <citation type="submission" date="2019-05" db="EMBL/GenBank/DDBJ databases">
        <title>Mycolicibacterium sphagni ENV482 genome assembly.</title>
        <authorList>
            <person name="Chen W."/>
            <person name="Faulkner N.W."/>
            <person name="Hyman M.R."/>
        </authorList>
    </citation>
    <scope>NUCLEOTIDE SEQUENCE [LARGE SCALE GENOMIC DNA]</scope>
    <source>
        <strain evidence="5 6">ENV482</strain>
    </source>
</reference>
<feature type="domain" description="CdaR GGDEF-like" evidence="4">
    <location>
        <begin position="290"/>
        <end position="390"/>
    </location>
</feature>
<dbReference type="Pfam" id="PF07905">
    <property type="entry name" value="PucR"/>
    <property type="match status" value="1"/>
</dbReference>
<dbReference type="Pfam" id="PF13556">
    <property type="entry name" value="HTH_30"/>
    <property type="match status" value="1"/>
</dbReference>
<feature type="domain" description="PucR C-terminal helix-turn-helix" evidence="3">
    <location>
        <begin position="435"/>
        <end position="493"/>
    </location>
</feature>
<dbReference type="InterPro" id="IPR041522">
    <property type="entry name" value="CdaR_GGDEF"/>
</dbReference>
<evidence type="ECO:0000259" key="3">
    <source>
        <dbReference type="Pfam" id="PF13556"/>
    </source>
</evidence>
<organism evidence="5 6">
    <name type="scientific">Mycolicibacterium sphagni</name>
    <dbReference type="NCBI Taxonomy" id="1786"/>
    <lineage>
        <taxon>Bacteria</taxon>
        <taxon>Bacillati</taxon>
        <taxon>Actinomycetota</taxon>
        <taxon>Actinomycetes</taxon>
        <taxon>Mycobacteriales</taxon>
        <taxon>Mycobacteriaceae</taxon>
        <taxon>Mycolicibacterium</taxon>
    </lineage>
</organism>
<dbReference type="RefSeq" id="WP_174398275.1">
    <property type="nucleotide sequence ID" value="NZ_VBSB01000008.1"/>
</dbReference>
<comment type="caution">
    <text evidence="5">The sequence shown here is derived from an EMBL/GenBank/DDBJ whole genome shotgun (WGS) entry which is preliminary data.</text>
</comment>
<name>A0ABX2JUL0_9MYCO</name>
<evidence type="ECO:0000313" key="6">
    <source>
        <dbReference type="Proteomes" id="UP000708347"/>
    </source>
</evidence>
<protein>
    <submittedName>
        <fullName evidence="5">PucR family transcriptional regulator</fullName>
    </submittedName>
</protein>
<dbReference type="PANTHER" id="PTHR33744:SF1">
    <property type="entry name" value="DNA-BINDING TRANSCRIPTIONAL ACTIVATOR ADER"/>
    <property type="match status" value="1"/>
</dbReference>
<dbReference type="InterPro" id="IPR051448">
    <property type="entry name" value="CdaR-like_regulators"/>
</dbReference>
<dbReference type="InterPro" id="IPR042070">
    <property type="entry name" value="PucR_C-HTH_sf"/>
</dbReference>
<dbReference type="Gene3D" id="1.10.10.2840">
    <property type="entry name" value="PucR C-terminal helix-turn-helix domain"/>
    <property type="match status" value="1"/>
</dbReference>
<evidence type="ECO:0000256" key="1">
    <source>
        <dbReference type="ARBA" id="ARBA00006754"/>
    </source>
</evidence>
<keyword evidence="6" id="KW-1185">Reference proteome</keyword>
<dbReference type="Proteomes" id="UP000708347">
    <property type="component" value="Unassembled WGS sequence"/>
</dbReference>
<gene>
    <name evidence="5" type="ORF">FEG63_12965</name>
</gene>
<sequence length="507" mass="52977">MAITPRDLLKAKGLGLSLAAGSKGGNRHITWAHAIELADPTPYLSGGELVMTTGINIGIDEAAQFEYVSRLSSAGVAALAVDTGTTLPDIPAGILAAGDAFGLPVLKVPQSTPFIAITRVVIDELKADELRSVQEVVDQQEVLARATLRGGIPGVVTTLADCLSAGVVVVGVDGRVLAAGGAEHDRVITLMADPAQTTGSSRGHAGRVIADGEAFVVVQSLRAAQALRGYLAVRTAAPLSNSGRLLVAHAVALVSIAVEKPARVVDAEHRLRTAVTRNLLSDGGAERGVLRYFGFDPAGEIVVLLLTGVGPVLAAEHHVGRLVAHVGPYLMASQGEDIVIVVPAGNKRRISSLHGELAKGLHRDLGGGLSQPARLANVAVAVAQARIAATASGYPKFTEFNQLGPYGVLLGSRTPAELRILAGPLEPLIGQRDDLVDTLTAFLEHNGHVEAAAADLQIHRHTMRNRMQRIGQLLRDDLTSADIRAQLWLATKAKNLLAAVYEDAGQI</sequence>
<dbReference type="InterPro" id="IPR025736">
    <property type="entry name" value="PucR_C-HTH_dom"/>
</dbReference>
<evidence type="ECO:0000259" key="2">
    <source>
        <dbReference type="Pfam" id="PF07905"/>
    </source>
</evidence>
<accession>A0ABX2JUL0</accession>
<proteinExistence type="inferred from homology"/>
<comment type="similarity">
    <text evidence="1">Belongs to the CdaR family.</text>
</comment>
<evidence type="ECO:0000259" key="4">
    <source>
        <dbReference type="Pfam" id="PF17853"/>
    </source>
</evidence>
<dbReference type="EMBL" id="VBSB01000008">
    <property type="protein sequence ID" value="NTY60457.1"/>
    <property type="molecule type" value="Genomic_DNA"/>
</dbReference>
<feature type="domain" description="Purine catabolism PurC-like" evidence="2">
    <location>
        <begin position="7"/>
        <end position="125"/>
    </location>
</feature>